<gene>
    <name evidence="2" type="ORF">FDO65_17700</name>
</gene>
<evidence type="ECO:0000313" key="3">
    <source>
        <dbReference type="Proteomes" id="UP000306985"/>
    </source>
</evidence>
<keyword evidence="3" id="KW-1185">Reference proteome</keyword>
<dbReference type="RefSeq" id="WP_137451063.1">
    <property type="nucleotide sequence ID" value="NZ_SZZH01000005.1"/>
</dbReference>
<dbReference type="AlphaFoldDB" id="A0A4U6QBS8"/>
<organism evidence="2 3">
    <name type="scientific">Nakamurella flava</name>
    <dbReference type="NCBI Taxonomy" id="2576308"/>
    <lineage>
        <taxon>Bacteria</taxon>
        <taxon>Bacillati</taxon>
        <taxon>Actinomycetota</taxon>
        <taxon>Actinomycetes</taxon>
        <taxon>Nakamurellales</taxon>
        <taxon>Nakamurellaceae</taxon>
        <taxon>Nakamurella</taxon>
    </lineage>
</organism>
<dbReference type="Proteomes" id="UP000306985">
    <property type="component" value="Unassembled WGS sequence"/>
</dbReference>
<keyword evidence="1" id="KW-0472">Membrane</keyword>
<keyword evidence="1" id="KW-1133">Transmembrane helix</keyword>
<accession>A0A4U6QBS8</accession>
<reference evidence="2 3" key="1">
    <citation type="submission" date="2019-05" db="EMBL/GenBank/DDBJ databases">
        <title>Nakamurella sp. N5BH11, whole genome shotgun sequence.</title>
        <authorList>
            <person name="Tuo L."/>
        </authorList>
    </citation>
    <scope>NUCLEOTIDE SEQUENCE [LARGE SCALE GENOMIC DNA]</scope>
    <source>
        <strain evidence="2 3">N5BH11</strain>
    </source>
</reference>
<dbReference type="EMBL" id="SZZH01000005">
    <property type="protein sequence ID" value="TKV57359.1"/>
    <property type="molecule type" value="Genomic_DNA"/>
</dbReference>
<comment type="caution">
    <text evidence="2">The sequence shown here is derived from an EMBL/GenBank/DDBJ whole genome shotgun (WGS) entry which is preliminary data.</text>
</comment>
<evidence type="ECO:0000313" key="2">
    <source>
        <dbReference type="EMBL" id="TKV57359.1"/>
    </source>
</evidence>
<protein>
    <submittedName>
        <fullName evidence="2">Uncharacterized protein</fullName>
    </submittedName>
</protein>
<evidence type="ECO:0000256" key="1">
    <source>
        <dbReference type="SAM" id="Phobius"/>
    </source>
</evidence>
<name>A0A4U6QBS8_9ACTN</name>
<sequence length="233" mass="22399">MAFVVTLGSAGVAAAAPYDPPAVAGDRTPGGGVELLGSGFGTDAGADSSVTVTVVINGVSTTYTFPVDSDGNFRGTIPGIGDNAATITVVGDQSGKTKTVQIAGVSQSTDATTTAVVTSTILVPTTVAVPTTVNGTPTTSYMPSTVTSVATIGGNSGSSGGGYWNNSGSGSSGGSQGAYSAGGSYNPSLANTGASIAGPMAIGIGTLTAGLGLLFFGTRGVIRRRGVRGTSSS</sequence>
<proteinExistence type="predicted"/>
<feature type="transmembrane region" description="Helical" evidence="1">
    <location>
        <begin position="196"/>
        <end position="216"/>
    </location>
</feature>
<keyword evidence="1" id="KW-0812">Transmembrane</keyword>